<keyword evidence="2" id="KW-0723">Serine/threonine-protein kinase</keyword>
<dbReference type="InterPro" id="IPR011009">
    <property type="entry name" value="Kinase-like_dom_sf"/>
</dbReference>
<keyword evidence="4" id="KW-0418">Kinase</keyword>
<dbReference type="PROSITE" id="PS50011">
    <property type="entry name" value="PROTEIN_KINASE_DOM"/>
    <property type="match status" value="1"/>
</dbReference>
<dbReference type="SMART" id="SM00591">
    <property type="entry name" value="RWD"/>
    <property type="match status" value="1"/>
</dbReference>
<evidence type="ECO:0000256" key="8">
    <source>
        <dbReference type="ARBA" id="ARBA00048679"/>
    </source>
</evidence>
<dbReference type="InterPro" id="IPR016135">
    <property type="entry name" value="UBQ-conjugating_enzyme/RWD"/>
</dbReference>
<dbReference type="Pfam" id="PF05773">
    <property type="entry name" value="RWD"/>
    <property type="match status" value="1"/>
</dbReference>
<comment type="caution">
    <text evidence="13">The sequence shown here is derived from an EMBL/GenBank/DDBJ whole genome shotgun (WGS) entry which is preliminary data.</text>
</comment>
<protein>
    <recommendedName>
        <fullName evidence="1">non-specific serine/threonine protein kinase</fullName>
        <ecNumber evidence="1">2.7.11.1</ecNumber>
    </recommendedName>
</protein>
<accession>A0A9D5HI10</accession>
<dbReference type="SUPFAM" id="SSF56112">
    <property type="entry name" value="Protein kinase-like (PK-like)"/>
    <property type="match status" value="1"/>
</dbReference>
<evidence type="ECO:0000259" key="12">
    <source>
        <dbReference type="PROSITE" id="PS50908"/>
    </source>
</evidence>
<dbReference type="Gene3D" id="1.10.510.10">
    <property type="entry name" value="Transferase(Phosphotransferase) domain 1"/>
    <property type="match status" value="1"/>
</dbReference>
<dbReference type="Gene3D" id="3.30.930.10">
    <property type="entry name" value="Bira Bifunctional Protein, Domain 2"/>
    <property type="match status" value="1"/>
</dbReference>
<dbReference type="Gene3D" id="3.40.50.800">
    <property type="entry name" value="Anticodon-binding domain"/>
    <property type="match status" value="1"/>
</dbReference>
<dbReference type="InterPro" id="IPR008266">
    <property type="entry name" value="Tyr_kinase_AS"/>
</dbReference>
<evidence type="ECO:0000256" key="9">
    <source>
        <dbReference type="PROSITE-ProRule" id="PRU10141"/>
    </source>
</evidence>
<dbReference type="PROSITE" id="PS50908">
    <property type="entry name" value="RWD"/>
    <property type="match status" value="1"/>
</dbReference>
<dbReference type="Pfam" id="PF13393">
    <property type="entry name" value="tRNA-synt_His"/>
    <property type="match status" value="1"/>
</dbReference>
<comment type="catalytic activity">
    <reaction evidence="7">
        <text>L-threonyl-[protein] + ATP = O-phospho-L-threonyl-[protein] + ADP + H(+)</text>
        <dbReference type="Rhea" id="RHEA:46608"/>
        <dbReference type="Rhea" id="RHEA-COMP:11060"/>
        <dbReference type="Rhea" id="RHEA-COMP:11605"/>
        <dbReference type="ChEBI" id="CHEBI:15378"/>
        <dbReference type="ChEBI" id="CHEBI:30013"/>
        <dbReference type="ChEBI" id="CHEBI:30616"/>
        <dbReference type="ChEBI" id="CHEBI:61977"/>
        <dbReference type="ChEBI" id="CHEBI:456216"/>
        <dbReference type="EC" id="2.7.11.1"/>
    </reaction>
</comment>
<dbReference type="InterPro" id="IPR000719">
    <property type="entry name" value="Prot_kinase_dom"/>
</dbReference>
<feature type="compositionally biased region" description="Low complexity" evidence="10">
    <location>
        <begin position="20"/>
        <end position="31"/>
    </location>
</feature>
<dbReference type="InterPro" id="IPR017441">
    <property type="entry name" value="Protein_kinase_ATP_BS"/>
</dbReference>
<dbReference type="GO" id="GO:0005524">
    <property type="term" value="F:ATP binding"/>
    <property type="evidence" value="ECO:0007669"/>
    <property type="project" value="UniProtKB-UniRule"/>
</dbReference>
<gene>
    <name evidence="13" type="ORF">J5N97_012637</name>
</gene>
<evidence type="ECO:0000256" key="4">
    <source>
        <dbReference type="ARBA" id="ARBA00022777"/>
    </source>
</evidence>
<dbReference type="GO" id="GO:0032543">
    <property type="term" value="P:mitochondrial translation"/>
    <property type="evidence" value="ECO:0007669"/>
    <property type="project" value="TreeGrafter"/>
</dbReference>
<keyword evidence="3 9" id="KW-0547">Nucleotide-binding</keyword>
<dbReference type="Gene3D" id="3.10.110.10">
    <property type="entry name" value="Ubiquitin Conjugating Enzyme"/>
    <property type="match status" value="1"/>
</dbReference>
<dbReference type="FunFam" id="3.10.110.10:FF:000050">
    <property type="entry name" value="eIF-2-alpha kinase GCN2"/>
    <property type="match status" value="1"/>
</dbReference>
<dbReference type="CDD" id="cd14046">
    <property type="entry name" value="STKc_EIF2AK4_GCN2_rpt2"/>
    <property type="match status" value="1"/>
</dbReference>
<dbReference type="SUPFAM" id="SSF54495">
    <property type="entry name" value="UBC-like"/>
    <property type="match status" value="1"/>
</dbReference>
<feature type="region of interest" description="Disordered" evidence="10">
    <location>
        <begin position="1"/>
        <end position="32"/>
    </location>
</feature>
<dbReference type="GO" id="GO:0004674">
    <property type="term" value="F:protein serine/threonine kinase activity"/>
    <property type="evidence" value="ECO:0007669"/>
    <property type="project" value="UniProtKB-KW"/>
</dbReference>
<keyword evidence="4" id="KW-0808">Transferase</keyword>
<dbReference type="PROSITE" id="PS00109">
    <property type="entry name" value="PROTEIN_KINASE_TYR"/>
    <property type="match status" value="1"/>
</dbReference>
<dbReference type="EC" id="2.7.11.1" evidence="1"/>
<dbReference type="GO" id="GO:0006427">
    <property type="term" value="P:histidyl-tRNA aminoacylation"/>
    <property type="evidence" value="ECO:0007669"/>
    <property type="project" value="TreeGrafter"/>
</dbReference>
<dbReference type="EMBL" id="JAGGNH010000003">
    <property type="protein sequence ID" value="KAJ0977163.1"/>
    <property type="molecule type" value="Genomic_DNA"/>
</dbReference>
<dbReference type="InterPro" id="IPR041715">
    <property type="entry name" value="HisRS-like_core"/>
</dbReference>
<dbReference type="FunFam" id="1.10.510.10:FF:000539">
    <property type="entry name" value="eIF-2-alpha kinase GCN2"/>
    <property type="match status" value="1"/>
</dbReference>
<dbReference type="GO" id="GO:0003723">
    <property type="term" value="F:RNA binding"/>
    <property type="evidence" value="ECO:0007669"/>
    <property type="project" value="TreeGrafter"/>
</dbReference>
<dbReference type="InterPro" id="IPR036621">
    <property type="entry name" value="Anticodon-bd_dom_sf"/>
</dbReference>
<evidence type="ECO:0000259" key="11">
    <source>
        <dbReference type="PROSITE" id="PS50011"/>
    </source>
</evidence>
<dbReference type="InterPro" id="IPR006575">
    <property type="entry name" value="RWD_dom"/>
</dbReference>
<dbReference type="GO" id="GO:0010468">
    <property type="term" value="P:regulation of gene expression"/>
    <property type="evidence" value="ECO:0007669"/>
    <property type="project" value="UniProtKB-ARBA"/>
</dbReference>
<dbReference type="SUPFAM" id="SSF55681">
    <property type="entry name" value="Class II aaRS and biotin synthetases"/>
    <property type="match status" value="1"/>
</dbReference>
<dbReference type="GO" id="GO:0051246">
    <property type="term" value="P:regulation of protein metabolic process"/>
    <property type="evidence" value="ECO:0007669"/>
    <property type="project" value="UniProtKB-ARBA"/>
</dbReference>
<feature type="binding site" evidence="9">
    <location>
        <position position="482"/>
    </location>
    <ligand>
        <name>ATP</name>
        <dbReference type="ChEBI" id="CHEBI:30616"/>
    </ligand>
</feature>
<dbReference type="GO" id="GO:0005739">
    <property type="term" value="C:mitochondrion"/>
    <property type="evidence" value="ECO:0007669"/>
    <property type="project" value="TreeGrafter"/>
</dbReference>
<sequence length="1430" mass="158878">MGHSSKKKKRSGSGRKNKGRTSSGDRSSFGGDDQELFSEELTSLTSIFQEDIKIVSESNHTKISINIRPFSDEAGFEVLDFSVLLVVRSLVQLLRCPKLQIVPEKGLLKEDADRLCSLLVDQANVNARDGRVMIFNLVEAAREFLSEIAPLKQSLIPVPSSTSSGISGLSRQKDTGVIGDSNCRSGGSFTYSSIDLFGDLCGEQTSWGGHSSKEVNDNSYQLSFKQSSFINRDRKKYSSAHTPTLEQFKHVVQGDHFVKSPNPKALHDVKHNAMPQTISKLDILVEDTECDSKSDSSSDYGIPLAVESSVKSFGNASFEDSNVEEHTTADGYSSEGKASSSSCSASAKSVKKFRSKNKDLLMVYLLHLVCSSKGSLAHALPEISSELYGLGILSEWGRLMATKPPETFAEAFRHSFGQHMIGSQISQFWKADLEFSRDSASSLANSRYLSDFEEVNSLGHGGFGHVVLCKNKLDGRLYAVKKIRLKDKSPHVNDKILREVATLARLQHQHVVRYYQAWYETGLDAYHGDIYGSRTMESSGCTLSNSVPNATGLNDNNESTYLYIQMEYCPRTLRQDFEIYSGALDKEYTWHLFRQIVEGLAHIHGQGIIHRDLTPNNIFFDVRNDIKIGDFGLAKFLKLEELDHDQHLLAETSGVSVDGTGQVGTYFYTAPEIEQRWPQINEKVDMYSLGVVFFELWHPFATAMERHIILSDLKQKGLPPPSWVVQFPDQAALLQRLMSPSPSDRPSANELLQNALPPRMEDEWLNDILRTIQTSEDTYVYDRVVSTIFDEERLVIKGHHQNVSSGKMSRDEPSFGQCNEYDTELRDNAFEITKEVFRQHGAKRLEISPMRVLDGCHPVDKRSVKLLNRGGNILELCHELRSPFVTWISSEQISSFKRYEISWVYRRAIGHSTPFRFLQGDFDIIGGASSLTEAEVIKVAVDIATHFLNSDAISIQLNHGALLEAIWTWVGIHGELRQYVAESAIRKTNWVLIRRQLLQDLNISAATVDRLQTADLRFCGPAEQTLARLRGALSPDKFTHKAFEELSAILSYLRIWRIEKNISVDVLLSPPEDYYKDLYFQIHLKENSPGSAYEGTLFALGGCYNHLLHRMWDHKYKSYPPNAVGVSLALEKIFPHSSVDIRTFRCENNIGTLVCSKGGGGLLQERMDIVAELWQANLKAELVPLLDPSLTEQYEYASEHDLKCLIIITEAGLSQTGLVKLCCKNSSSRGDAGPISSSTTDLLNPSPPPPPPPFLTSTSTSDPDGLLCDDVTLGNVIHDGALNCSSPTTPTPTSLISSDWFDDLCDAFLFILLLPRTTSVGNIGCSLHGLPINSASALSNAVVTLSIDGLSFPLILTHLHATAAIFFIASISSGAFSAGSNTASISPPNQRHRPLHHVPLFEISCLSPSFRSRISSNSTPKLYTSDFVVR</sequence>
<reference evidence="13" key="1">
    <citation type="submission" date="2021-03" db="EMBL/GenBank/DDBJ databases">
        <authorList>
            <person name="Li Z."/>
            <person name="Yang C."/>
        </authorList>
    </citation>
    <scope>NUCLEOTIDE SEQUENCE</scope>
    <source>
        <strain evidence="13">Dzin_1.0</strain>
        <tissue evidence="13">Leaf</tissue>
    </source>
</reference>
<dbReference type="PROSITE" id="PS00107">
    <property type="entry name" value="PROTEIN_KINASE_ATP"/>
    <property type="match status" value="1"/>
</dbReference>
<comment type="catalytic activity">
    <reaction evidence="8">
        <text>L-seryl-[protein] + ATP = O-phospho-L-seryl-[protein] + ADP + H(+)</text>
        <dbReference type="Rhea" id="RHEA:17989"/>
        <dbReference type="Rhea" id="RHEA-COMP:9863"/>
        <dbReference type="Rhea" id="RHEA-COMP:11604"/>
        <dbReference type="ChEBI" id="CHEBI:15378"/>
        <dbReference type="ChEBI" id="CHEBI:29999"/>
        <dbReference type="ChEBI" id="CHEBI:30616"/>
        <dbReference type="ChEBI" id="CHEBI:83421"/>
        <dbReference type="ChEBI" id="CHEBI:456216"/>
        <dbReference type="EC" id="2.7.11.1"/>
    </reaction>
</comment>
<dbReference type="GO" id="GO:0005829">
    <property type="term" value="C:cytosol"/>
    <property type="evidence" value="ECO:0007669"/>
    <property type="project" value="TreeGrafter"/>
</dbReference>
<organism evidence="13 14">
    <name type="scientific">Dioscorea zingiberensis</name>
    <dbReference type="NCBI Taxonomy" id="325984"/>
    <lineage>
        <taxon>Eukaryota</taxon>
        <taxon>Viridiplantae</taxon>
        <taxon>Streptophyta</taxon>
        <taxon>Embryophyta</taxon>
        <taxon>Tracheophyta</taxon>
        <taxon>Spermatophyta</taxon>
        <taxon>Magnoliopsida</taxon>
        <taxon>Liliopsida</taxon>
        <taxon>Dioscoreales</taxon>
        <taxon>Dioscoreaceae</taxon>
        <taxon>Dioscorea</taxon>
    </lineage>
</organism>
<evidence type="ECO:0000256" key="7">
    <source>
        <dbReference type="ARBA" id="ARBA00047899"/>
    </source>
</evidence>
<name>A0A9D5HI10_9LILI</name>
<dbReference type="Pfam" id="PF00069">
    <property type="entry name" value="Pkinase"/>
    <property type="match status" value="1"/>
</dbReference>
<evidence type="ECO:0000313" key="14">
    <source>
        <dbReference type="Proteomes" id="UP001085076"/>
    </source>
</evidence>
<evidence type="ECO:0000313" key="13">
    <source>
        <dbReference type="EMBL" id="KAJ0977163.1"/>
    </source>
</evidence>
<evidence type="ECO:0000256" key="6">
    <source>
        <dbReference type="ARBA" id="ARBA00022917"/>
    </source>
</evidence>
<dbReference type="Gene3D" id="3.30.200.20">
    <property type="entry name" value="Phosphorylase Kinase, domain 1"/>
    <property type="match status" value="1"/>
</dbReference>
<keyword evidence="6" id="KW-0648">Protein biosynthesis</keyword>
<dbReference type="GO" id="GO:0004821">
    <property type="term" value="F:histidine-tRNA ligase activity"/>
    <property type="evidence" value="ECO:0007669"/>
    <property type="project" value="TreeGrafter"/>
</dbReference>
<dbReference type="InterPro" id="IPR045864">
    <property type="entry name" value="aa-tRNA-synth_II/BPL/LPL"/>
</dbReference>
<dbReference type="PANTHER" id="PTHR11476:SF10">
    <property type="entry name" value="NON-SPECIFIC SERINE_THREONINE PROTEIN KINASE"/>
    <property type="match status" value="1"/>
</dbReference>
<dbReference type="GO" id="GO:0009893">
    <property type="term" value="P:positive regulation of metabolic process"/>
    <property type="evidence" value="ECO:0007669"/>
    <property type="project" value="UniProtKB-ARBA"/>
</dbReference>
<dbReference type="CDD" id="cd23818">
    <property type="entry name" value="RWD_RNF25"/>
    <property type="match status" value="1"/>
</dbReference>
<feature type="domain" description="RWD" evidence="12">
    <location>
        <begin position="39"/>
        <end position="148"/>
    </location>
</feature>
<dbReference type="FunFam" id="3.40.50.800:FF:000012">
    <property type="entry name" value="Histidine--tRNA ligase, cytoplasmic"/>
    <property type="match status" value="1"/>
</dbReference>
<evidence type="ECO:0000256" key="3">
    <source>
        <dbReference type="ARBA" id="ARBA00022741"/>
    </source>
</evidence>
<feature type="region of interest" description="Disordered" evidence="10">
    <location>
        <begin position="1227"/>
        <end position="1260"/>
    </location>
</feature>
<feature type="compositionally biased region" description="Basic residues" evidence="10">
    <location>
        <begin position="1"/>
        <end position="19"/>
    </location>
</feature>
<evidence type="ECO:0000256" key="2">
    <source>
        <dbReference type="ARBA" id="ARBA00022527"/>
    </source>
</evidence>
<evidence type="ECO:0000256" key="10">
    <source>
        <dbReference type="SAM" id="MobiDB-lite"/>
    </source>
</evidence>
<reference evidence="13" key="2">
    <citation type="journal article" date="2022" name="Hortic Res">
        <title>The genome of Dioscorea zingiberensis sheds light on the biosynthesis, origin and evolution of the medicinally important diosgenin saponins.</title>
        <authorList>
            <person name="Li Y."/>
            <person name="Tan C."/>
            <person name="Li Z."/>
            <person name="Guo J."/>
            <person name="Li S."/>
            <person name="Chen X."/>
            <person name="Wang C."/>
            <person name="Dai X."/>
            <person name="Yang H."/>
            <person name="Song W."/>
            <person name="Hou L."/>
            <person name="Xu J."/>
            <person name="Tong Z."/>
            <person name="Xu A."/>
            <person name="Yuan X."/>
            <person name="Wang W."/>
            <person name="Yang Q."/>
            <person name="Chen L."/>
            <person name="Sun Z."/>
            <person name="Wang K."/>
            <person name="Pan B."/>
            <person name="Chen J."/>
            <person name="Bao Y."/>
            <person name="Liu F."/>
            <person name="Qi X."/>
            <person name="Gang D.R."/>
            <person name="Wen J."/>
            <person name="Li J."/>
        </authorList>
    </citation>
    <scope>NUCLEOTIDE SEQUENCE</scope>
    <source>
        <strain evidence="13">Dzin_1.0</strain>
    </source>
</reference>
<proteinExistence type="predicted"/>
<evidence type="ECO:0000256" key="1">
    <source>
        <dbReference type="ARBA" id="ARBA00012513"/>
    </source>
</evidence>
<keyword evidence="14" id="KW-1185">Reference proteome</keyword>
<feature type="compositionally biased region" description="Pro residues" evidence="10">
    <location>
        <begin position="1245"/>
        <end position="1254"/>
    </location>
</feature>
<dbReference type="Proteomes" id="UP001085076">
    <property type="component" value="Miscellaneous, Linkage group lg03"/>
</dbReference>
<keyword evidence="5 9" id="KW-0067">ATP-binding</keyword>
<dbReference type="OrthoDB" id="341578at2759"/>
<evidence type="ECO:0000256" key="5">
    <source>
        <dbReference type="ARBA" id="ARBA00022840"/>
    </source>
</evidence>
<dbReference type="PANTHER" id="PTHR11476">
    <property type="entry name" value="HISTIDYL-TRNA SYNTHETASE"/>
    <property type="match status" value="1"/>
</dbReference>
<dbReference type="GO" id="GO:0033554">
    <property type="term" value="P:cellular response to stress"/>
    <property type="evidence" value="ECO:0007669"/>
    <property type="project" value="UniProtKB-ARBA"/>
</dbReference>
<feature type="domain" description="Protein kinase" evidence="11">
    <location>
        <begin position="452"/>
        <end position="765"/>
    </location>
</feature>